<gene>
    <name evidence="9" type="ORF">C8Q71DRAFT_753664</name>
</gene>
<evidence type="ECO:0000256" key="6">
    <source>
        <dbReference type="PROSITE-ProRule" id="PRU00023"/>
    </source>
</evidence>
<dbReference type="PROSITE" id="PS50865">
    <property type="entry name" value="ZF_MYND_2"/>
    <property type="match status" value="1"/>
</dbReference>
<feature type="domain" description="MYND-type" evidence="8">
    <location>
        <begin position="251"/>
        <end position="289"/>
    </location>
</feature>
<evidence type="ECO:0000256" key="2">
    <source>
        <dbReference type="ARBA" id="ARBA00022737"/>
    </source>
</evidence>
<dbReference type="RefSeq" id="XP_047779673.1">
    <property type="nucleotide sequence ID" value="XM_047923447.1"/>
</dbReference>
<dbReference type="PROSITE" id="PS01360">
    <property type="entry name" value="ZF_MYND_1"/>
    <property type="match status" value="1"/>
</dbReference>
<organism evidence="9 10">
    <name type="scientific">Rhodofomes roseus</name>
    <dbReference type="NCBI Taxonomy" id="34475"/>
    <lineage>
        <taxon>Eukaryota</taxon>
        <taxon>Fungi</taxon>
        <taxon>Dikarya</taxon>
        <taxon>Basidiomycota</taxon>
        <taxon>Agaricomycotina</taxon>
        <taxon>Agaricomycetes</taxon>
        <taxon>Polyporales</taxon>
        <taxon>Rhodofomes</taxon>
    </lineage>
</organism>
<proteinExistence type="predicted"/>
<dbReference type="PANTHER" id="PTHR24173">
    <property type="entry name" value="ANKYRIN REPEAT CONTAINING"/>
    <property type="match status" value="1"/>
</dbReference>
<evidence type="ECO:0000313" key="9">
    <source>
        <dbReference type="EMBL" id="KAH9837635.1"/>
    </source>
</evidence>
<evidence type="ECO:0000256" key="5">
    <source>
        <dbReference type="ARBA" id="ARBA00023043"/>
    </source>
</evidence>
<protein>
    <recommendedName>
        <fullName evidence="8">MYND-type domain-containing protein</fullName>
    </recommendedName>
</protein>
<keyword evidence="10" id="KW-1185">Reference proteome</keyword>
<evidence type="ECO:0000256" key="4">
    <source>
        <dbReference type="ARBA" id="ARBA00022833"/>
    </source>
</evidence>
<keyword evidence="5 6" id="KW-0040">ANK repeat</keyword>
<dbReference type="Gene3D" id="6.10.140.2220">
    <property type="match status" value="1"/>
</dbReference>
<evidence type="ECO:0000256" key="1">
    <source>
        <dbReference type="ARBA" id="ARBA00022723"/>
    </source>
</evidence>
<dbReference type="PROSITE" id="PS50297">
    <property type="entry name" value="ANK_REP_REGION"/>
    <property type="match status" value="2"/>
</dbReference>
<evidence type="ECO:0000256" key="3">
    <source>
        <dbReference type="ARBA" id="ARBA00022771"/>
    </source>
</evidence>
<keyword evidence="4" id="KW-0862">Zinc</keyword>
<evidence type="ECO:0000259" key="8">
    <source>
        <dbReference type="PROSITE" id="PS50865"/>
    </source>
</evidence>
<dbReference type="Pfam" id="PF12796">
    <property type="entry name" value="Ank_2"/>
    <property type="match status" value="1"/>
</dbReference>
<dbReference type="InterPro" id="IPR002110">
    <property type="entry name" value="Ankyrin_rpt"/>
</dbReference>
<keyword evidence="2" id="KW-0677">Repeat</keyword>
<dbReference type="InterPro" id="IPR036770">
    <property type="entry name" value="Ankyrin_rpt-contain_sf"/>
</dbReference>
<dbReference type="PROSITE" id="PS50088">
    <property type="entry name" value="ANK_REPEAT"/>
    <property type="match status" value="2"/>
</dbReference>
<dbReference type="Proteomes" id="UP000814176">
    <property type="component" value="Unassembled WGS sequence"/>
</dbReference>
<evidence type="ECO:0000256" key="7">
    <source>
        <dbReference type="PROSITE-ProRule" id="PRU00134"/>
    </source>
</evidence>
<dbReference type="SUPFAM" id="SSF144232">
    <property type="entry name" value="HIT/MYND zinc finger-like"/>
    <property type="match status" value="1"/>
</dbReference>
<sequence>MRRDEGVRLFASDAERRADGSGGLKAHPRMFAILDRTSGYIKNDEGGQTLRDLYRAGTVGQDPNMYRRFALDCFSGQTTAVRQAVENGRAPDLTGTETPYKFGYCTLVIAGAQRGAAQCPGADHAATLKYLLNSGAPVDSCDIVGLTALHHATQNTYGPTVALARVLLENGADVNYQNRYGEVPIMAAFQIGDPRMVELLMEFGADLAKPDADGTTGQSMFVNTGPTVTAAVMKWMRKRTGEQLPLDGKSCAKCGKTNGALKICSKCHAVKYCSPECQRAHWREHKQTCTPFNAATSVTVRPSYSDLGMLLPTADVTRQSLGIPAAPHPSSHNRMSHKPHMKPGQPKAMVIKVQVPYTGRAPTMQDGLMLVYDKKRDFVCTLRPGDNREAYMRIAQTVWTKGVGGAKAYFPAELKSRDELVIKVGEVLAEQPF</sequence>
<feature type="repeat" description="ANK" evidence="6">
    <location>
        <begin position="144"/>
        <end position="179"/>
    </location>
</feature>
<evidence type="ECO:0000313" key="10">
    <source>
        <dbReference type="Proteomes" id="UP000814176"/>
    </source>
</evidence>
<accession>A0ABQ8KI10</accession>
<reference evidence="9 10" key="1">
    <citation type="journal article" date="2021" name="Environ. Microbiol.">
        <title>Gene family expansions and transcriptome signatures uncover fungal adaptations to wood decay.</title>
        <authorList>
            <person name="Hage H."/>
            <person name="Miyauchi S."/>
            <person name="Viragh M."/>
            <person name="Drula E."/>
            <person name="Min B."/>
            <person name="Chaduli D."/>
            <person name="Navarro D."/>
            <person name="Favel A."/>
            <person name="Norest M."/>
            <person name="Lesage-Meessen L."/>
            <person name="Balint B."/>
            <person name="Merenyi Z."/>
            <person name="de Eugenio L."/>
            <person name="Morin E."/>
            <person name="Martinez A.T."/>
            <person name="Baldrian P."/>
            <person name="Stursova M."/>
            <person name="Martinez M.J."/>
            <person name="Novotny C."/>
            <person name="Magnuson J.K."/>
            <person name="Spatafora J.W."/>
            <person name="Maurice S."/>
            <person name="Pangilinan J."/>
            <person name="Andreopoulos W."/>
            <person name="LaButti K."/>
            <person name="Hundley H."/>
            <person name="Na H."/>
            <person name="Kuo A."/>
            <person name="Barry K."/>
            <person name="Lipzen A."/>
            <person name="Henrissat B."/>
            <person name="Riley R."/>
            <person name="Ahrendt S."/>
            <person name="Nagy L.G."/>
            <person name="Grigoriev I.V."/>
            <person name="Martin F."/>
            <person name="Rosso M.N."/>
        </authorList>
    </citation>
    <scope>NUCLEOTIDE SEQUENCE [LARGE SCALE GENOMIC DNA]</scope>
    <source>
        <strain evidence="9 10">CIRM-BRFM 1785</strain>
    </source>
</reference>
<dbReference type="GeneID" id="72004179"/>
<dbReference type="PANTHER" id="PTHR24173:SF74">
    <property type="entry name" value="ANKYRIN REPEAT DOMAIN-CONTAINING PROTEIN 16"/>
    <property type="match status" value="1"/>
</dbReference>
<dbReference type="SUPFAM" id="SSF48403">
    <property type="entry name" value="Ankyrin repeat"/>
    <property type="match status" value="1"/>
</dbReference>
<name>A0ABQ8KI10_9APHY</name>
<dbReference type="Pfam" id="PF01753">
    <property type="entry name" value="zf-MYND"/>
    <property type="match status" value="1"/>
</dbReference>
<dbReference type="SMART" id="SM00248">
    <property type="entry name" value="ANK"/>
    <property type="match status" value="3"/>
</dbReference>
<dbReference type="InterPro" id="IPR002893">
    <property type="entry name" value="Znf_MYND"/>
</dbReference>
<keyword evidence="1" id="KW-0479">Metal-binding</keyword>
<comment type="caution">
    <text evidence="9">The sequence shown here is derived from an EMBL/GenBank/DDBJ whole genome shotgun (WGS) entry which is preliminary data.</text>
</comment>
<feature type="repeat" description="ANK" evidence="6">
    <location>
        <begin position="180"/>
        <end position="212"/>
    </location>
</feature>
<dbReference type="Gene3D" id="1.25.40.20">
    <property type="entry name" value="Ankyrin repeat-containing domain"/>
    <property type="match status" value="1"/>
</dbReference>
<keyword evidence="3 7" id="KW-0863">Zinc-finger</keyword>
<dbReference type="EMBL" id="JADCUA010000008">
    <property type="protein sequence ID" value="KAH9837635.1"/>
    <property type="molecule type" value="Genomic_DNA"/>
</dbReference>